<comment type="caution">
    <text evidence="1">The sequence shown here is derived from an EMBL/GenBank/DDBJ whole genome shotgun (WGS) entry which is preliminary data.</text>
</comment>
<dbReference type="AlphaFoldDB" id="C2BHZ8"/>
<dbReference type="EMBL" id="ABYO01000275">
    <property type="protein sequence ID" value="EEI85468.1"/>
    <property type="molecule type" value="Genomic_DNA"/>
</dbReference>
<dbReference type="HOGENOM" id="CLU_3246403_0_0_9"/>
<dbReference type="Proteomes" id="UP000005984">
    <property type="component" value="Unassembled WGS sequence"/>
</dbReference>
<name>C2BHZ8_9FIRM</name>
<sequence>MEDVEKKILYYEIYKAKKEVYEEYKRKIYSQKTHSITNTRKT</sequence>
<proteinExistence type="predicted"/>
<reference evidence="1 2" key="1">
    <citation type="submission" date="2008-10" db="EMBL/GenBank/DDBJ databases">
        <authorList>
            <person name="Qin X."/>
            <person name="Bachman B."/>
            <person name="Battles P."/>
            <person name="Bell A."/>
            <person name="Bess C."/>
            <person name="Bickham C."/>
            <person name="Chaboub L."/>
            <person name="Chen D."/>
            <person name="Coyle M."/>
            <person name="Deiros D.R."/>
            <person name="Dinh H."/>
            <person name="Forbes L."/>
            <person name="Fowler G."/>
            <person name="Francisco L."/>
            <person name="Fu Q."/>
            <person name="Gubbala S."/>
            <person name="Hale W."/>
            <person name="Han Y."/>
            <person name="Hemphill L."/>
            <person name="Highlander S.K."/>
            <person name="Hirani K."/>
            <person name="Hogues M."/>
            <person name="Jackson L."/>
            <person name="Jakkamsetti A."/>
            <person name="Javaid M."/>
            <person name="Jiang H."/>
            <person name="Korchina V."/>
            <person name="Kovar C."/>
            <person name="Lara F."/>
            <person name="Lee S."/>
            <person name="Mata R."/>
            <person name="Mathew T."/>
            <person name="Moen C."/>
            <person name="Morales K."/>
            <person name="Munidasa M."/>
            <person name="Nazareth L."/>
            <person name="Ngo R."/>
            <person name="Nguyen L."/>
            <person name="Okwuonu G."/>
            <person name="Ongeri F."/>
            <person name="Patil S."/>
            <person name="Petrosino J."/>
            <person name="Pham C."/>
            <person name="Pham P."/>
            <person name="Pu L.-L."/>
            <person name="Puazo M."/>
            <person name="Raj R."/>
            <person name="Reid J."/>
            <person name="Rouhana J."/>
            <person name="Saada N."/>
            <person name="Shang Y."/>
            <person name="Simmons D."/>
            <person name="Thornton R."/>
            <person name="Warren J."/>
            <person name="Weissenberger G."/>
            <person name="Zhang J."/>
            <person name="Zhang L."/>
            <person name="Zhou C."/>
            <person name="Zhu D."/>
            <person name="Muzny D."/>
            <person name="Worley K."/>
            <person name="Gibbs R."/>
        </authorList>
    </citation>
    <scope>NUCLEOTIDE SEQUENCE [LARGE SCALE GENOMIC DNA]</scope>
    <source>
        <strain evidence="1 2">ATCC 51172</strain>
    </source>
</reference>
<keyword evidence="2" id="KW-1185">Reference proteome</keyword>
<gene>
    <name evidence="1" type="ORF">HMPREF0072_1968</name>
</gene>
<evidence type="ECO:0000313" key="2">
    <source>
        <dbReference type="Proteomes" id="UP000005984"/>
    </source>
</evidence>
<evidence type="ECO:0000313" key="1">
    <source>
        <dbReference type="EMBL" id="EEI85468.1"/>
    </source>
</evidence>
<protein>
    <submittedName>
        <fullName evidence="1">Uncharacterized protein</fullName>
    </submittedName>
</protein>
<accession>C2BHZ8</accession>
<organism evidence="1 2">
    <name type="scientific">Anaerococcus lactolyticus ATCC 51172</name>
    <dbReference type="NCBI Taxonomy" id="525254"/>
    <lineage>
        <taxon>Bacteria</taxon>
        <taxon>Bacillati</taxon>
        <taxon>Bacillota</taxon>
        <taxon>Tissierellia</taxon>
        <taxon>Tissierellales</taxon>
        <taxon>Peptoniphilaceae</taxon>
        <taxon>Anaerococcus</taxon>
    </lineage>
</organism>